<dbReference type="EMBL" id="NBNE01004219">
    <property type="protein sequence ID" value="OWZ05869.1"/>
    <property type="molecule type" value="Genomic_DNA"/>
</dbReference>
<evidence type="ECO:0000313" key="4">
    <source>
        <dbReference type="Proteomes" id="UP000198211"/>
    </source>
</evidence>
<evidence type="ECO:0000313" key="3">
    <source>
        <dbReference type="EMBL" id="OWZ05869.1"/>
    </source>
</evidence>
<feature type="domain" description="Retrovirus-related Pol polyprotein from transposon TNT 1-94-like beta-barrel" evidence="2">
    <location>
        <begin position="151"/>
        <end position="206"/>
    </location>
</feature>
<protein>
    <recommendedName>
        <fullName evidence="2">Retrovirus-related Pol polyprotein from transposon TNT 1-94-like beta-barrel domain-containing protein</fullName>
    </recommendedName>
</protein>
<gene>
    <name evidence="3" type="ORF">PHMEG_00021960</name>
</gene>
<comment type="caution">
    <text evidence="3">The sequence shown here is derived from an EMBL/GenBank/DDBJ whole genome shotgun (WGS) entry which is preliminary data.</text>
</comment>
<sequence>MTPIPSAKGIELMSKEKHPSKTSPEKYQFFVYVAERSGNSEQCMLHTKPAPPGTTTDSEEDVQDVVAVTEVLMEGVAVKGDAVTDLSPVSETLNHNCGEVGHLRASCINKDKGGDKAAARVTLAEDHHQREQGLLDPGQQIQRAPLDCDEVCRAANGGIVHVNKVGTVKLRTAVDGNEVAVDLSDVYYAETLMDNIISYGRLEKQGVFL</sequence>
<dbReference type="AlphaFoldDB" id="A0A225VLI9"/>
<proteinExistence type="predicted"/>
<dbReference type="Pfam" id="PF22936">
    <property type="entry name" value="Pol_BBD"/>
    <property type="match status" value="1"/>
</dbReference>
<dbReference type="InterPro" id="IPR054722">
    <property type="entry name" value="PolX-like_BBD"/>
</dbReference>
<reference evidence="4" key="1">
    <citation type="submission" date="2017-03" db="EMBL/GenBank/DDBJ databases">
        <title>Phytopthora megakarya and P. palmivora, two closely related causual agents of cacao black pod achieved similar genome size and gene model numbers by different mechanisms.</title>
        <authorList>
            <person name="Ali S."/>
            <person name="Shao J."/>
            <person name="Larry D.J."/>
            <person name="Kronmiller B."/>
            <person name="Shen D."/>
            <person name="Strem M.D."/>
            <person name="Melnick R.L."/>
            <person name="Guiltinan M.J."/>
            <person name="Tyler B.M."/>
            <person name="Meinhardt L.W."/>
            <person name="Bailey B.A."/>
        </authorList>
    </citation>
    <scope>NUCLEOTIDE SEQUENCE [LARGE SCALE GENOMIC DNA]</scope>
    <source>
        <strain evidence="4">zdho120</strain>
    </source>
</reference>
<evidence type="ECO:0000259" key="2">
    <source>
        <dbReference type="Pfam" id="PF22936"/>
    </source>
</evidence>
<accession>A0A225VLI9</accession>
<dbReference type="OrthoDB" id="123769at2759"/>
<feature type="region of interest" description="Disordered" evidence="1">
    <location>
        <begin position="1"/>
        <end position="21"/>
    </location>
</feature>
<evidence type="ECO:0000256" key="1">
    <source>
        <dbReference type="SAM" id="MobiDB-lite"/>
    </source>
</evidence>
<dbReference type="Proteomes" id="UP000198211">
    <property type="component" value="Unassembled WGS sequence"/>
</dbReference>
<keyword evidence="4" id="KW-1185">Reference proteome</keyword>
<organism evidence="3 4">
    <name type="scientific">Phytophthora megakarya</name>
    <dbReference type="NCBI Taxonomy" id="4795"/>
    <lineage>
        <taxon>Eukaryota</taxon>
        <taxon>Sar</taxon>
        <taxon>Stramenopiles</taxon>
        <taxon>Oomycota</taxon>
        <taxon>Peronosporomycetes</taxon>
        <taxon>Peronosporales</taxon>
        <taxon>Peronosporaceae</taxon>
        <taxon>Phytophthora</taxon>
    </lineage>
</organism>
<name>A0A225VLI9_9STRA</name>